<dbReference type="AlphaFoldDB" id="A0A7C1SQ84"/>
<proteinExistence type="predicted"/>
<organism evidence="1">
    <name type="scientific">candidate division WOR-3 bacterium</name>
    <dbReference type="NCBI Taxonomy" id="2052148"/>
    <lineage>
        <taxon>Bacteria</taxon>
        <taxon>Bacteria division WOR-3</taxon>
    </lineage>
</organism>
<dbReference type="EMBL" id="DSLG01000002">
    <property type="protein sequence ID" value="HEA86609.1"/>
    <property type="molecule type" value="Genomic_DNA"/>
</dbReference>
<accession>A0A7C1SQ84</accession>
<reference evidence="1" key="1">
    <citation type="journal article" date="2020" name="mSystems">
        <title>Genome- and Community-Level Interaction Insights into Carbon Utilization and Element Cycling Functions of Hydrothermarchaeota in Hydrothermal Sediment.</title>
        <authorList>
            <person name="Zhou Z."/>
            <person name="Liu Y."/>
            <person name="Xu W."/>
            <person name="Pan J."/>
            <person name="Luo Z.H."/>
            <person name="Li M."/>
        </authorList>
    </citation>
    <scope>NUCLEOTIDE SEQUENCE [LARGE SCALE GENOMIC DNA]</scope>
    <source>
        <strain evidence="1">SpSt-265</strain>
    </source>
</reference>
<name>A0A7C1SQ84_UNCW3</name>
<sequence>MVHFLLLVGINAFDFLLLSGTASGIGAGTGVADWQQALIYNPAQTMPSERAGLSIVYACPYGVPGLNCVRVGAGFAINRINLNVGMQFLGIDGYGEYDLGVGLGLAITGEVITGFAVHGLLVRMPTAGWLFVPAFDGGISWSISKFRLGTAVQNFNRPRFDNGDEVQPRLRAGVAWEPVEPLLLAVDFGKQGESERLLAGIEIRIFPELKVRAGMETAPWCIRAGFGLKVKRFGVDYGYHYLSELGGTHIIGVNYTWN</sequence>
<protein>
    <recommendedName>
        <fullName evidence="2">PorV/PorQ family protein</fullName>
    </recommendedName>
</protein>
<gene>
    <name evidence="1" type="ORF">ENP94_01185</name>
</gene>
<evidence type="ECO:0000313" key="1">
    <source>
        <dbReference type="EMBL" id="HEA86609.1"/>
    </source>
</evidence>
<comment type="caution">
    <text evidence="1">The sequence shown here is derived from an EMBL/GenBank/DDBJ whole genome shotgun (WGS) entry which is preliminary data.</text>
</comment>
<evidence type="ECO:0008006" key="2">
    <source>
        <dbReference type="Google" id="ProtNLM"/>
    </source>
</evidence>